<organism evidence="2 3">
    <name type="scientific">Micromonospora echinofusca</name>
    <dbReference type="NCBI Taxonomy" id="47858"/>
    <lineage>
        <taxon>Bacteria</taxon>
        <taxon>Bacillati</taxon>
        <taxon>Actinomycetota</taxon>
        <taxon>Actinomycetes</taxon>
        <taxon>Micromonosporales</taxon>
        <taxon>Micromonosporaceae</taxon>
        <taxon>Micromonospora</taxon>
    </lineage>
</organism>
<dbReference type="Gene3D" id="1.10.10.10">
    <property type="entry name" value="Winged helix-like DNA-binding domain superfamily/Winged helix DNA-binding domain"/>
    <property type="match status" value="1"/>
</dbReference>
<protein>
    <submittedName>
        <fullName evidence="2">Metalloregulator ArsR/SmtB family transcription factor</fullName>
    </submittedName>
</protein>
<dbReference type="NCBIfam" id="NF033788">
    <property type="entry name" value="HTH_metalloreg"/>
    <property type="match status" value="1"/>
</dbReference>
<accession>A0ABS3VW48</accession>
<dbReference type="Pfam" id="PF12840">
    <property type="entry name" value="HTH_20"/>
    <property type="match status" value="1"/>
</dbReference>
<evidence type="ECO:0000259" key="1">
    <source>
        <dbReference type="PROSITE" id="PS50987"/>
    </source>
</evidence>
<evidence type="ECO:0000313" key="2">
    <source>
        <dbReference type="EMBL" id="MBO4208765.1"/>
    </source>
</evidence>
<proteinExistence type="predicted"/>
<feature type="domain" description="HTH arsR-type" evidence="1">
    <location>
        <begin position="1"/>
        <end position="92"/>
    </location>
</feature>
<name>A0ABS3VW48_MICEH</name>
<dbReference type="InterPro" id="IPR011991">
    <property type="entry name" value="ArsR-like_HTH"/>
</dbReference>
<gene>
    <name evidence="2" type="ORF">GSF22_22535</name>
</gene>
<keyword evidence="3" id="KW-1185">Reference proteome</keyword>
<dbReference type="InterPro" id="IPR036388">
    <property type="entry name" value="WH-like_DNA-bd_sf"/>
</dbReference>
<comment type="caution">
    <text evidence="2">The sequence shown here is derived from an EMBL/GenBank/DDBJ whole genome shotgun (WGS) entry which is preliminary data.</text>
</comment>
<evidence type="ECO:0000313" key="3">
    <source>
        <dbReference type="Proteomes" id="UP000823521"/>
    </source>
</evidence>
<dbReference type="SMART" id="SM00418">
    <property type="entry name" value="HTH_ARSR"/>
    <property type="match status" value="1"/>
</dbReference>
<dbReference type="EMBL" id="WVUH01000226">
    <property type="protein sequence ID" value="MBO4208765.1"/>
    <property type="molecule type" value="Genomic_DNA"/>
</dbReference>
<sequence length="117" mass="13421">MATDRLSMIFAALADPTRRAILARLAEGEATVSELAEPFSISLPAISRHLKVLEQAGLITRSRTAQWRSSSLNPEPLREATAWMERYRRFWDTSFDRLDAHLRRLQQPQSTPDDEQQ</sequence>
<dbReference type="PROSITE" id="PS50987">
    <property type="entry name" value="HTH_ARSR_2"/>
    <property type="match status" value="1"/>
</dbReference>
<dbReference type="InterPro" id="IPR036390">
    <property type="entry name" value="WH_DNA-bd_sf"/>
</dbReference>
<dbReference type="RefSeq" id="WP_307804222.1">
    <property type="nucleotide sequence ID" value="NZ_WVUH01000226.1"/>
</dbReference>
<dbReference type="PANTHER" id="PTHR38600:SF2">
    <property type="entry name" value="SLL0088 PROTEIN"/>
    <property type="match status" value="1"/>
</dbReference>
<dbReference type="InterPro" id="IPR001845">
    <property type="entry name" value="HTH_ArsR_DNA-bd_dom"/>
</dbReference>
<dbReference type="SUPFAM" id="SSF46785">
    <property type="entry name" value="Winged helix' DNA-binding domain"/>
    <property type="match status" value="1"/>
</dbReference>
<dbReference type="PANTHER" id="PTHR38600">
    <property type="entry name" value="TRANSCRIPTIONAL REGULATORY PROTEIN"/>
    <property type="match status" value="1"/>
</dbReference>
<reference evidence="2 3" key="1">
    <citation type="submission" date="2019-12" db="EMBL/GenBank/DDBJ databases">
        <title>Whole genome sequencing of endophytic Actinobacterium Micromonospora sp. MPMI6T.</title>
        <authorList>
            <person name="Evv R."/>
            <person name="Podile A.R."/>
        </authorList>
    </citation>
    <scope>NUCLEOTIDE SEQUENCE [LARGE SCALE GENOMIC DNA]</scope>
    <source>
        <strain evidence="2 3">MPMI6</strain>
    </source>
</reference>
<dbReference type="Proteomes" id="UP000823521">
    <property type="component" value="Unassembled WGS sequence"/>
</dbReference>
<dbReference type="PRINTS" id="PR00778">
    <property type="entry name" value="HTHARSR"/>
</dbReference>
<dbReference type="CDD" id="cd00090">
    <property type="entry name" value="HTH_ARSR"/>
    <property type="match status" value="1"/>
</dbReference>